<accession>A0A7H0SLF4</accession>
<dbReference type="RefSeq" id="WP_187974835.1">
    <property type="nucleotide sequence ID" value="NZ_CP046884.1"/>
</dbReference>
<evidence type="ECO:0000313" key="1">
    <source>
        <dbReference type="EMBL" id="QNQ89379.1"/>
    </source>
</evidence>
<proteinExistence type="predicted"/>
<name>A0A7H0SLF4_9CORY</name>
<dbReference type="Proteomes" id="UP000516320">
    <property type="component" value="Chromosome"/>
</dbReference>
<sequence>MFFVLGKPDDDHFLMVNATSKVEVRLHHLGKTVDRFGLTAQDVSVHLQPGSHSFITKDTLIDCSKPFRLSTEDLIKAEVFALFDDPPSLEFFVPLLKAWAASPWAERAHLEKVRLRWSERGITF</sequence>
<reference evidence="1 2" key="1">
    <citation type="submission" date="2019-12" db="EMBL/GenBank/DDBJ databases">
        <title>Corynebacterium sp. nov., isolated from feces of the Anser Albifrons in China.</title>
        <authorList>
            <person name="Liu Q."/>
        </authorList>
    </citation>
    <scope>NUCLEOTIDE SEQUENCE [LARGE SCALE GENOMIC DNA]</scope>
    <source>
        <strain evidence="1 2">4H37-19</strain>
    </source>
</reference>
<dbReference type="KEGG" id="cpoy:GP475_01075"/>
<protein>
    <submittedName>
        <fullName evidence="1">Uncharacterized protein</fullName>
    </submittedName>
</protein>
<dbReference type="EMBL" id="CP046884">
    <property type="protein sequence ID" value="QNQ89379.1"/>
    <property type="molecule type" value="Genomic_DNA"/>
</dbReference>
<evidence type="ECO:0000313" key="2">
    <source>
        <dbReference type="Proteomes" id="UP000516320"/>
    </source>
</evidence>
<dbReference type="AlphaFoldDB" id="A0A7H0SLF4"/>
<organism evidence="1 2">
    <name type="scientific">Corynebacterium poyangense</name>
    <dbReference type="NCBI Taxonomy" id="2684405"/>
    <lineage>
        <taxon>Bacteria</taxon>
        <taxon>Bacillati</taxon>
        <taxon>Actinomycetota</taxon>
        <taxon>Actinomycetes</taxon>
        <taxon>Mycobacteriales</taxon>
        <taxon>Corynebacteriaceae</taxon>
        <taxon>Corynebacterium</taxon>
    </lineage>
</organism>
<keyword evidence="2" id="KW-1185">Reference proteome</keyword>
<gene>
    <name evidence="1" type="ORF">GP475_01075</name>
</gene>